<organism evidence="1 2">
    <name type="scientific">Dryococelus australis</name>
    <dbReference type="NCBI Taxonomy" id="614101"/>
    <lineage>
        <taxon>Eukaryota</taxon>
        <taxon>Metazoa</taxon>
        <taxon>Ecdysozoa</taxon>
        <taxon>Arthropoda</taxon>
        <taxon>Hexapoda</taxon>
        <taxon>Insecta</taxon>
        <taxon>Pterygota</taxon>
        <taxon>Neoptera</taxon>
        <taxon>Polyneoptera</taxon>
        <taxon>Phasmatodea</taxon>
        <taxon>Verophasmatodea</taxon>
        <taxon>Anareolatae</taxon>
        <taxon>Phasmatidae</taxon>
        <taxon>Eurycanthinae</taxon>
        <taxon>Dryococelus</taxon>
    </lineage>
</organism>
<reference evidence="1 2" key="1">
    <citation type="submission" date="2023-02" db="EMBL/GenBank/DDBJ databases">
        <title>LHISI_Scaffold_Assembly.</title>
        <authorList>
            <person name="Stuart O.P."/>
            <person name="Cleave R."/>
            <person name="Magrath M.J.L."/>
            <person name="Mikheyev A.S."/>
        </authorList>
    </citation>
    <scope>NUCLEOTIDE SEQUENCE [LARGE SCALE GENOMIC DNA]</scope>
    <source>
        <strain evidence="1">Daus_M_001</strain>
        <tissue evidence="1">Leg muscle</tissue>
    </source>
</reference>
<dbReference type="EMBL" id="JARBHB010000006">
    <property type="protein sequence ID" value="KAJ8882032.1"/>
    <property type="molecule type" value="Genomic_DNA"/>
</dbReference>
<evidence type="ECO:0000313" key="2">
    <source>
        <dbReference type="Proteomes" id="UP001159363"/>
    </source>
</evidence>
<comment type="caution">
    <text evidence="1">The sequence shown here is derived from an EMBL/GenBank/DDBJ whole genome shotgun (WGS) entry which is preliminary data.</text>
</comment>
<dbReference type="Proteomes" id="UP001159363">
    <property type="component" value="Chromosome 5"/>
</dbReference>
<protein>
    <submittedName>
        <fullName evidence="1">Uncharacterized protein</fullName>
    </submittedName>
</protein>
<name>A0ABQ9HCH6_9NEOP</name>
<accession>A0ABQ9HCH6</accession>
<proteinExistence type="predicted"/>
<evidence type="ECO:0000313" key="1">
    <source>
        <dbReference type="EMBL" id="KAJ8882032.1"/>
    </source>
</evidence>
<keyword evidence="2" id="KW-1185">Reference proteome</keyword>
<gene>
    <name evidence="1" type="ORF">PR048_018520</name>
</gene>
<sequence>MTKQSRSSQVLLDMARVWKQEYSTPFVAEGRLVAVENRHGRWRVTSKGLDITYGQNMVAAVLSASRPYQLCQFVMYFTRTAIPSDGGVDNFRLCQRATLTFEHRPSGQSG</sequence>